<sequence>MIEDNMTVEQRSTMIWDQFKDLFFDCYFRWNIKEQMYRDFLNLRQGANKSIAEYEVKFTRLSCYPVMAAIVLVSIMTYVQCMDIAKTIEAEARDYKERKDAKRAKIRGKVRFRVTGTRSQSWAFSGSTFMSHLPTRWKQCKPQTLDNYPYIQKDQQKISAKTAREGMSRTSYCSTATLSRYQHNSRAPFSFYTPSYYPSDQPGRNSLMDIRTLDSSCHNYKHPDPHSTQKPDIDR</sequence>
<name>A0AA88WHW7_9ASTE</name>
<dbReference type="AlphaFoldDB" id="A0AA88WHW7"/>
<keyword evidence="3" id="KW-1185">Reference proteome</keyword>
<dbReference type="Proteomes" id="UP001188597">
    <property type="component" value="Unassembled WGS sequence"/>
</dbReference>
<comment type="caution">
    <text evidence="2">The sequence shown here is derived from an EMBL/GenBank/DDBJ whole genome shotgun (WGS) entry which is preliminary data.</text>
</comment>
<dbReference type="InterPro" id="IPR005162">
    <property type="entry name" value="Retrotrans_gag_dom"/>
</dbReference>
<protein>
    <recommendedName>
        <fullName evidence="1">Retrotransposon gag domain-containing protein</fullName>
    </recommendedName>
</protein>
<feature type="domain" description="Retrotransposon gag" evidence="1">
    <location>
        <begin position="8"/>
        <end position="64"/>
    </location>
</feature>
<accession>A0AA88WHW7</accession>
<dbReference type="EMBL" id="JAVXUP010000526">
    <property type="protein sequence ID" value="KAK3025900.1"/>
    <property type="molecule type" value="Genomic_DNA"/>
</dbReference>
<dbReference type="Pfam" id="PF03732">
    <property type="entry name" value="Retrotrans_gag"/>
    <property type="match status" value="1"/>
</dbReference>
<organism evidence="2 3">
    <name type="scientific">Escallonia herrerae</name>
    <dbReference type="NCBI Taxonomy" id="1293975"/>
    <lineage>
        <taxon>Eukaryota</taxon>
        <taxon>Viridiplantae</taxon>
        <taxon>Streptophyta</taxon>
        <taxon>Embryophyta</taxon>
        <taxon>Tracheophyta</taxon>
        <taxon>Spermatophyta</taxon>
        <taxon>Magnoliopsida</taxon>
        <taxon>eudicotyledons</taxon>
        <taxon>Gunneridae</taxon>
        <taxon>Pentapetalae</taxon>
        <taxon>asterids</taxon>
        <taxon>campanulids</taxon>
        <taxon>Escalloniales</taxon>
        <taxon>Escalloniaceae</taxon>
        <taxon>Escallonia</taxon>
    </lineage>
</organism>
<evidence type="ECO:0000313" key="2">
    <source>
        <dbReference type="EMBL" id="KAK3025900.1"/>
    </source>
</evidence>
<evidence type="ECO:0000313" key="3">
    <source>
        <dbReference type="Proteomes" id="UP001188597"/>
    </source>
</evidence>
<gene>
    <name evidence="2" type="ORF">RJ639_041697</name>
</gene>
<reference evidence="2" key="1">
    <citation type="submission" date="2022-12" db="EMBL/GenBank/DDBJ databases">
        <title>Draft genome assemblies for two species of Escallonia (Escalloniales).</title>
        <authorList>
            <person name="Chanderbali A."/>
            <person name="Dervinis C."/>
            <person name="Anghel I."/>
            <person name="Soltis D."/>
            <person name="Soltis P."/>
            <person name="Zapata F."/>
        </authorList>
    </citation>
    <scope>NUCLEOTIDE SEQUENCE</scope>
    <source>
        <strain evidence="2">UCBG64.0493</strain>
        <tissue evidence="2">Leaf</tissue>
    </source>
</reference>
<proteinExistence type="predicted"/>
<evidence type="ECO:0000259" key="1">
    <source>
        <dbReference type="Pfam" id="PF03732"/>
    </source>
</evidence>